<reference evidence="2 3" key="1">
    <citation type="submission" date="2018-11" db="EMBL/GenBank/DDBJ databases">
        <title>Deinococcus shelandsis sp. nov., isolated from South Shetland Islands soil of Antarctica.</title>
        <authorList>
            <person name="Tian J."/>
        </authorList>
    </citation>
    <scope>NUCLEOTIDE SEQUENCE [LARGE SCALE GENOMIC DNA]</scope>
    <source>
        <strain evidence="2 3">S14-83T</strain>
        <plasmid evidence="2 3">unnamed5</plasmid>
    </source>
</reference>
<protein>
    <submittedName>
        <fullName evidence="2">Uncharacterized protein</fullName>
    </submittedName>
</protein>
<keyword evidence="3" id="KW-1185">Reference proteome</keyword>
<accession>A0A3G8YJD9</accession>
<feature type="compositionally biased region" description="Polar residues" evidence="1">
    <location>
        <begin position="249"/>
        <end position="259"/>
    </location>
</feature>
<gene>
    <name evidence="2" type="ORF">EHF33_20850</name>
</gene>
<dbReference type="AlphaFoldDB" id="A0A3G8YJD9"/>
<dbReference type="EMBL" id="CP034189">
    <property type="protein sequence ID" value="AZI45362.1"/>
    <property type="molecule type" value="Genomic_DNA"/>
</dbReference>
<organism evidence="2 3">
    <name type="scientific">Deinococcus psychrotolerans</name>
    <dbReference type="NCBI Taxonomy" id="2489213"/>
    <lineage>
        <taxon>Bacteria</taxon>
        <taxon>Thermotogati</taxon>
        <taxon>Deinococcota</taxon>
        <taxon>Deinococci</taxon>
        <taxon>Deinococcales</taxon>
        <taxon>Deinococcaceae</taxon>
        <taxon>Deinococcus</taxon>
    </lineage>
</organism>
<geneLocation type="plasmid" evidence="2 3">
    <name>unnamed5</name>
</geneLocation>
<sequence length="524" mass="57074">MSEGFSIRQPAGQRTLALREVYLAICEGDACEAHLLNALERWYTYKLKEREQNRGKNKAARQGNAPANAEEGLWVRMSAESWVTELLGLYNEKTIRLKLGELVNRSFVSTRSNPTRRWDRTPQWLFQRLAVQEAVDLWEAQRPQPDLDPTSADLEAENVASAQPDAHPEAVTETSRTNVRMQPVKVPNGVGQSSESSRTNVRSNNTGILTQESFPDTLNRGVIPLEEDARARPPVTSSRIEARQEDPVPNSSSENASLQNKAAIQEELSAVALLEQPAASPTAADAASDMLALTDQDFNELLGAGDVNDQVLPKVAGGAAAASPTVALQVAALVPVPRIVLAARPVAPVGSEVHQGIKAMVGKHRLDELLGELTMTGGHSRKDWLRLLPDEITLVREAARSEARQQGGSMVTFAARGLDRMIGAVASQKPQQQALQANGAAYTLFEKPVAQVDMLSEGKYEVGARYRPKTGGADVQLMELEMVKSKTAGIGAKYRFSDGQVIGMLELISKFDFVGRDIGREIDQ</sequence>
<evidence type="ECO:0000313" key="3">
    <source>
        <dbReference type="Proteomes" id="UP000276417"/>
    </source>
</evidence>
<dbReference type="KEGG" id="dph:EHF33_20850"/>
<dbReference type="RefSeq" id="WP_124875895.1">
    <property type="nucleotide sequence ID" value="NZ_CP034189.1"/>
</dbReference>
<evidence type="ECO:0000313" key="2">
    <source>
        <dbReference type="EMBL" id="AZI45362.1"/>
    </source>
</evidence>
<proteinExistence type="predicted"/>
<name>A0A3G8YJD9_9DEIO</name>
<evidence type="ECO:0000256" key="1">
    <source>
        <dbReference type="SAM" id="MobiDB-lite"/>
    </source>
</evidence>
<feature type="region of interest" description="Disordered" evidence="1">
    <location>
        <begin position="157"/>
        <end position="259"/>
    </location>
</feature>
<feature type="compositionally biased region" description="Polar residues" evidence="1">
    <location>
        <begin position="190"/>
        <end position="216"/>
    </location>
</feature>
<dbReference type="Proteomes" id="UP000276417">
    <property type="component" value="Plasmid unnamed5"/>
</dbReference>
<dbReference type="OrthoDB" id="68493at2"/>
<keyword evidence="2" id="KW-0614">Plasmid</keyword>